<accession>A0A6G4WCA6</accession>
<proteinExistence type="predicted"/>
<reference evidence="1 2" key="1">
    <citation type="submission" date="2020-02" db="EMBL/GenBank/DDBJ databases">
        <title>Genome sequence of strain CCNWXJ40-4.</title>
        <authorList>
            <person name="Gao J."/>
            <person name="Sun J."/>
        </authorList>
    </citation>
    <scope>NUCLEOTIDE SEQUENCE [LARGE SCALE GENOMIC DNA]</scope>
    <source>
        <strain evidence="1 2">CCNWXJ 40-4</strain>
    </source>
</reference>
<evidence type="ECO:0000313" key="1">
    <source>
        <dbReference type="EMBL" id="NGO52214.1"/>
    </source>
</evidence>
<name>A0A6G4WCA6_9HYPH</name>
<comment type="caution">
    <text evidence="1">The sequence shown here is derived from an EMBL/GenBank/DDBJ whole genome shotgun (WGS) entry which is preliminary data.</text>
</comment>
<sequence>MVQYLVDKPTYALRNHIEWFFSHLKHSRSIATRYDKLASNSSASSGSQRSGNGSPSDFVELLRGKSLKLLCNQQLKLKI</sequence>
<organism evidence="1 2">
    <name type="scientific">Allomesorhizobium camelthorni</name>
    <dbReference type="NCBI Taxonomy" id="475069"/>
    <lineage>
        <taxon>Bacteria</taxon>
        <taxon>Pseudomonadati</taxon>
        <taxon>Pseudomonadota</taxon>
        <taxon>Alphaproteobacteria</taxon>
        <taxon>Hyphomicrobiales</taxon>
        <taxon>Phyllobacteriaceae</taxon>
        <taxon>Allomesorhizobium</taxon>
    </lineage>
</organism>
<dbReference type="AlphaFoldDB" id="A0A6G4WCA6"/>
<evidence type="ECO:0000313" key="2">
    <source>
        <dbReference type="Proteomes" id="UP001642900"/>
    </source>
</evidence>
<protein>
    <submittedName>
        <fullName evidence="1">Transposase</fullName>
    </submittedName>
</protein>
<dbReference type="Proteomes" id="UP001642900">
    <property type="component" value="Unassembled WGS sequence"/>
</dbReference>
<keyword evidence="2" id="KW-1185">Reference proteome</keyword>
<gene>
    <name evidence="1" type="ORF">G6N73_13660</name>
</gene>
<dbReference type="EMBL" id="JAAKZF010000015">
    <property type="protein sequence ID" value="NGO52214.1"/>
    <property type="molecule type" value="Genomic_DNA"/>
</dbReference>